<dbReference type="Pfam" id="PF17188">
    <property type="entry name" value="MucB_RseB_C"/>
    <property type="match status" value="1"/>
</dbReference>
<evidence type="ECO:0000256" key="2">
    <source>
        <dbReference type="ARBA" id="ARBA00008150"/>
    </source>
</evidence>
<dbReference type="InterPro" id="IPR005588">
    <property type="entry name" value="MucB_RseB"/>
</dbReference>
<evidence type="ECO:0000259" key="7">
    <source>
        <dbReference type="Pfam" id="PF17188"/>
    </source>
</evidence>
<dbReference type="AlphaFoldDB" id="A0A653DY57"/>
<keyword evidence="3 5" id="KW-0732">Signal</keyword>
<dbReference type="PIRSF" id="PIRSF005427">
    <property type="entry name" value="RseB"/>
    <property type="match status" value="1"/>
</dbReference>
<dbReference type="GO" id="GO:0032885">
    <property type="term" value="P:regulation of polysaccharide biosynthetic process"/>
    <property type="evidence" value="ECO:0007669"/>
    <property type="project" value="TreeGrafter"/>
</dbReference>
<evidence type="ECO:0000313" key="8">
    <source>
        <dbReference type="EMBL" id="VEV95316.1"/>
    </source>
</evidence>
<dbReference type="PANTHER" id="PTHR38782">
    <property type="match status" value="1"/>
</dbReference>
<comment type="subcellular location">
    <subcellularLocation>
        <location evidence="1">Periplasm</location>
    </subcellularLocation>
</comment>
<organism evidence="8">
    <name type="scientific">Pseudomonas marincola</name>
    <dbReference type="NCBI Taxonomy" id="437900"/>
    <lineage>
        <taxon>Bacteria</taxon>
        <taxon>Pseudomonadati</taxon>
        <taxon>Pseudomonadota</taxon>
        <taxon>Gammaproteobacteria</taxon>
        <taxon>Pseudomonadales</taxon>
        <taxon>Pseudomonadaceae</taxon>
        <taxon>Pseudomonas</taxon>
    </lineage>
</organism>
<dbReference type="Pfam" id="PF03888">
    <property type="entry name" value="MucB_RseB"/>
    <property type="match status" value="1"/>
</dbReference>
<dbReference type="Gene3D" id="2.50.20.10">
    <property type="entry name" value="Lipoprotein localisation LolA/LolB/LppX"/>
    <property type="match status" value="1"/>
</dbReference>
<proteinExistence type="inferred from homology"/>
<dbReference type="CDD" id="cd16327">
    <property type="entry name" value="RseB"/>
    <property type="match status" value="1"/>
</dbReference>
<sequence length="317" mass="34365">MRFIPVAVLLLGSFTVLPAFAADAKAWLDRLASAEHTQSYRGRFVYERNGSFSTHSIWHQVAAEGAVQERLLQLDGDAQEVVRSNGVTRCASGELADPVVAGQAWSERGLNPEQLAKSYELRLMGESRMAGRSAVILGLAPRDQHRFGVELHLDSETAIPLKSLLVNDRGQMLERFQFTDFTTDAAAVTAGLAPSDNCKPVDALESDKVVTQSWHSDWLPTGFNLTSVTRRRSPVSDDTVECLVYDDGLARFSVFLEALHGATVEDARSQLGPTVAVSRKLVTSDGGMMVTVVGEIPLGTAERVALSVRPGAEKAVQ</sequence>
<gene>
    <name evidence="8" type="primary">mucB</name>
    <name evidence="8" type="ORF">PMYSY11_0269</name>
</gene>
<feature type="domain" description="MucB/RseB C-terminal" evidence="7">
    <location>
        <begin position="211"/>
        <end position="309"/>
    </location>
</feature>
<evidence type="ECO:0000259" key="6">
    <source>
        <dbReference type="Pfam" id="PF03888"/>
    </source>
</evidence>
<comment type="similarity">
    <text evidence="2">Belongs to the RseB family.</text>
</comment>
<dbReference type="Gene3D" id="3.30.200.100">
    <property type="entry name" value="MucB/RseB, C-terminal domain"/>
    <property type="match status" value="1"/>
</dbReference>
<feature type="domain" description="MucB/RseB N-terminal" evidence="6">
    <location>
        <begin position="23"/>
        <end position="187"/>
    </location>
</feature>
<dbReference type="InterPro" id="IPR033436">
    <property type="entry name" value="MucB/RseB_C"/>
</dbReference>
<dbReference type="RefSeq" id="WP_150547354.1">
    <property type="nucleotide sequence ID" value="NZ_LR215729.2"/>
</dbReference>
<protein>
    <submittedName>
        <fullName evidence="8">Sigma factor AlgU regulatory protein MucB</fullName>
    </submittedName>
</protein>
<dbReference type="InterPro" id="IPR038484">
    <property type="entry name" value="MucB/RseB_C_sf"/>
</dbReference>
<dbReference type="GO" id="GO:0045152">
    <property type="term" value="F:antisigma factor binding"/>
    <property type="evidence" value="ECO:0007669"/>
    <property type="project" value="TreeGrafter"/>
</dbReference>
<name>A0A653DY57_9PSED</name>
<dbReference type="PANTHER" id="PTHR38782:SF1">
    <property type="entry name" value="SIGMA-E FACTOR REGULATORY PROTEIN RSEB"/>
    <property type="match status" value="1"/>
</dbReference>
<dbReference type="EMBL" id="LR215729">
    <property type="protein sequence ID" value="VEV95316.1"/>
    <property type="molecule type" value="Genomic_DNA"/>
</dbReference>
<accession>A0A653DY57</accession>
<evidence type="ECO:0000256" key="1">
    <source>
        <dbReference type="ARBA" id="ARBA00004418"/>
    </source>
</evidence>
<reference evidence="8" key="1">
    <citation type="submission" date="2019-02" db="EMBL/GenBank/DDBJ databases">
        <authorList>
            <consortium name="Genoscope - CEA"/>
            <person name="William W."/>
        </authorList>
    </citation>
    <scope>NUCLEOTIDE SEQUENCE [LARGE SCALE GENOMIC DNA]</scope>
    <source>
        <strain evidence="8">YSy11</strain>
    </source>
</reference>
<feature type="signal peptide" evidence="5">
    <location>
        <begin position="1"/>
        <end position="21"/>
    </location>
</feature>
<evidence type="ECO:0000256" key="3">
    <source>
        <dbReference type="ARBA" id="ARBA00022729"/>
    </source>
</evidence>
<dbReference type="InterPro" id="IPR033434">
    <property type="entry name" value="MucB/RseB_N"/>
</dbReference>
<evidence type="ECO:0000256" key="4">
    <source>
        <dbReference type="ARBA" id="ARBA00022764"/>
    </source>
</evidence>
<feature type="chain" id="PRO_5024960736" evidence="5">
    <location>
        <begin position="22"/>
        <end position="317"/>
    </location>
</feature>
<evidence type="ECO:0000256" key="5">
    <source>
        <dbReference type="SAM" id="SignalP"/>
    </source>
</evidence>
<dbReference type="GO" id="GO:0030288">
    <property type="term" value="C:outer membrane-bounded periplasmic space"/>
    <property type="evidence" value="ECO:0007669"/>
    <property type="project" value="TreeGrafter"/>
</dbReference>
<keyword evidence="4" id="KW-0574">Periplasm</keyword>